<dbReference type="InterPro" id="IPR027421">
    <property type="entry name" value="DNA_pol_lamdba_lyase_dom_sf"/>
</dbReference>
<keyword evidence="32" id="KW-1185">Reference proteome</keyword>
<dbReference type="SMART" id="SM01336">
    <property type="entry name" value="zf-PARP"/>
    <property type="match status" value="1"/>
</dbReference>
<dbReference type="Pfam" id="PF14716">
    <property type="entry name" value="HHH_8"/>
    <property type="match status" value="1"/>
</dbReference>
<evidence type="ECO:0000256" key="1">
    <source>
        <dbReference type="ARBA" id="ARBA00001946"/>
    </source>
</evidence>
<comment type="catalytic activity">
    <reaction evidence="23">
        <text>2'-deoxyribonucleotide-(2'-deoxyribose 5'-phosphate)-2'-deoxyribonucleotide-DNA = a 3'-end 2'-deoxyribonucleotide-(2,3-dehydro-2,3-deoxyribose 5'-phosphate)-DNA + a 5'-end 5'-phospho-2'-deoxyribonucleoside-DNA + H(+)</text>
        <dbReference type="Rhea" id="RHEA:66592"/>
        <dbReference type="Rhea" id="RHEA-COMP:13180"/>
        <dbReference type="Rhea" id="RHEA-COMP:16897"/>
        <dbReference type="Rhea" id="RHEA-COMP:17067"/>
        <dbReference type="ChEBI" id="CHEBI:15378"/>
        <dbReference type="ChEBI" id="CHEBI:136412"/>
        <dbReference type="ChEBI" id="CHEBI:157695"/>
        <dbReference type="ChEBI" id="CHEBI:167181"/>
        <dbReference type="EC" id="4.2.99.18"/>
    </reaction>
</comment>
<gene>
    <name evidence="31" type="ORF">AMSG_02072</name>
</gene>
<feature type="active site" description="Nucleophile; Schiff-base intermediate with DNA; for 5'-dRP lyase activity" evidence="27">
    <location>
        <position position="317"/>
    </location>
</feature>
<evidence type="ECO:0000256" key="6">
    <source>
        <dbReference type="ARBA" id="ARBA00022490"/>
    </source>
</evidence>
<evidence type="ECO:0000256" key="13">
    <source>
        <dbReference type="ARBA" id="ARBA00022771"/>
    </source>
</evidence>
<dbReference type="GO" id="GO:0051575">
    <property type="term" value="F:5'-deoxyribose-5-phosphate lyase activity"/>
    <property type="evidence" value="ECO:0007669"/>
    <property type="project" value="RHEA"/>
</dbReference>
<feature type="compositionally biased region" description="Low complexity" evidence="29">
    <location>
        <begin position="126"/>
        <end position="137"/>
    </location>
</feature>
<dbReference type="InterPro" id="IPR022312">
    <property type="entry name" value="DNA_pol_X"/>
</dbReference>
<comment type="catalytic activity">
    <reaction evidence="26 28">
        <text>DNA(n) + a 2'-deoxyribonucleoside 5'-triphosphate = DNA(n+1) + diphosphate</text>
        <dbReference type="Rhea" id="RHEA:22508"/>
        <dbReference type="Rhea" id="RHEA-COMP:17339"/>
        <dbReference type="Rhea" id="RHEA-COMP:17340"/>
        <dbReference type="ChEBI" id="CHEBI:33019"/>
        <dbReference type="ChEBI" id="CHEBI:61560"/>
        <dbReference type="ChEBI" id="CHEBI:173112"/>
        <dbReference type="EC" id="2.7.7.7"/>
    </reaction>
</comment>
<keyword evidence="17 28" id="KW-0239">DNA-directed DNA polymerase</keyword>
<feature type="region of interest" description="Disordered" evidence="29">
    <location>
        <begin position="117"/>
        <end position="146"/>
    </location>
</feature>
<evidence type="ECO:0000256" key="15">
    <source>
        <dbReference type="ARBA" id="ARBA00022842"/>
    </source>
</evidence>
<dbReference type="Pfam" id="PF00645">
    <property type="entry name" value="zf-PARP"/>
    <property type="match status" value="1"/>
</dbReference>
<dbReference type="Pfam" id="PF14792">
    <property type="entry name" value="DNA_pol_B_palm"/>
    <property type="match status" value="1"/>
</dbReference>
<dbReference type="Pfam" id="PF10283">
    <property type="entry name" value="zf-CCHH"/>
    <property type="match status" value="1"/>
</dbReference>
<keyword evidence="5" id="KW-0488">Methylation</keyword>
<dbReference type="InterPro" id="IPR002054">
    <property type="entry name" value="DNA-dir_DNA_pol_X"/>
</dbReference>
<evidence type="ECO:0000256" key="23">
    <source>
        <dbReference type="ARBA" id="ARBA00044632"/>
    </source>
</evidence>
<dbReference type="SUPFAM" id="SSF81301">
    <property type="entry name" value="Nucleotidyltransferase"/>
    <property type="match status" value="1"/>
</dbReference>
<evidence type="ECO:0000256" key="12">
    <source>
        <dbReference type="ARBA" id="ARBA00022763"/>
    </source>
</evidence>
<dbReference type="GO" id="GO:0006284">
    <property type="term" value="P:base-excision repair"/>
    <property type="evidence" value="ECO:0007669"/>
    <property type="project" value="TreeGrafter"/>
</dbReference>
<dbReference type="FunFam" id="3.30.210.10:FF:000002">
    <property type="entry name" value="DNA polymerase"/>
    <property type="match status" value="1"/>
</dbReference>
<feature type="domain" description="PARP-type" evidence="30">
    <location>
        <begin position="7"/>
        <end position="107"/>
    </location>
</feature>
<dbReference type="SMART" id="SM00483">
    <property type="entry name" value="POLXc"/>
    <property type="match status" value="1"/>
</dbReference>
<evidence type="ECO:0000259" key="30">
    <source>
        <dbReference type="PROSITE" id="PS50064"/>
    </source>
</evidence>
<keyword evidence="18" id="KW-0915">Sodium</keyword>
<dbReference type="Pfam" id="PF14791">
    <property type="entry name" value="DNA_pol_B_thumb"/>
    <property type="match status" value="1"/>
</dbReference>
<comment type="function">
    <text evidence="25">Repair polymerase that plays a key role in base-excision repair. During this process, the damaged base is excised by specific DNA glycosylases, the DNA backbone is nicked at the abasic site by an apurinic/apyrimidic (AP) endonuclease, and POLB removes 5'-deoxyribose-phosphate from the preincised AP site acting as a 5'-deoxyribose-phosphate lyase (5'-dRP lyase); through its DNA polymerase activity, it adds one nucleotide to the 3' end of the arising single-nucleotide gap. Conducts 'gap-filling' DNA synthesis in a stepwise distributive fashion rather than in a processive fashion as for other DNA polymerases. It is also able to cleave sugar-phosphate bonds 3' to an intact AP site, acting as an AP lyase.</text>
</comment>
<keyword evidence="19" id="KW-0238">DNA-binding</keyword>
<comment type="cofactor">
    <cofactor evidence="1">
        <name>Mg(2+)</name>
        <dbReference type="ChEBI" id="CHEBI:18420"/>
    </cofactor>
</comment>
<dbReference type="GO" id="GO:0006303">
    <property type="term" value="P:double-strand break repair via nonhomologous end joining"/>
    <property type="evidence" value="ECO:0007669"/>
    <property type="project" value="TreeGrafter"/>
</dbReference>
<dbReference type="Pfam" id="PF10391">
    <property type="entry name" value="DNA_pol_lambd_f"/>
    <property type="match status" value="1"/>
</dbReference>
<evidence type="ECO:0000256" key="14">
    <source>
        <dbReference type="ARBA" id="ARBA00022833"/>
    </source>
</evidence>
<dbReference type="PANTHER" id="PTHR11276:SF42">
    <property type="entry name" value="DNA POLYMERASE BETA"/>
    <property type="match status" value="1"/>
</dbReference>
<evidence type="ECO:0000256" key="10">
    <source>
        <dbReference type="ARBA" id="ARBA00022705"/>
    </source>
</evidence>
<dbReference type="GO" id="GO:0005737">
    <property type="term" value="C:cytoplasm"/>
    <property type="evidence" value="ECO:0007669"/>
    <property type="project" value="UniProtKB-SubCell"/>
</dbReference>
<dbReference type="InterPro" id="IPR010996">
    <property type="entry name" value="HHH_MUS81"/>
</dbReference>
<dbReference type="OrthoDB" id="205514at2759"/>
<dbReference type="AlphaFoldDB" id="A0A0L0DV30"/>
<evidence type="ECO:0000313" key="31">
    <source>
        <dbReference type="EMBL" id="KNC56060.1"/>
    </source>
</evidence>
<keyword evidence="22 28" id="KW-0539">Nucleus</keyword>
<dbReference type="InterPro" id="IPR002008">
    <property type="entry name" value="DNA_pol_X_beta-like"/>
</dbReference>
<evidence type="ECO:0000256" key="20">
    <source>
        <dbReference type="ARBA" id="ARBA00023204"/>
    </source>
</evidence>
<dbReference type="SUPFAM" id="SSF57716">
    <property type="entry name" value="Glucocorticoid receptor-like (DNA-binding domain)"/>
    <property type="match status" value="1"/>
</dbReference>
<keyword evidence="12 28" id="KW-0227">DNA damage</keyword>
<reference evidence="31 32" key="1">
    <citation type="submission" date="2010-05" db="EMBL/GenBank/DDBJ databases">
        <title>The Genome Sequence of Thecamonas trahens ATCC 50062.</title>
        <authorList>
            <consortium name="The Broad Institute Genome Sequencing Platform"/>
            <person name="Russ C."/>
            <person name="Cuomo C."/>
            <person name="Shea T."/>
            <person name="Young S.K."/>
            <person name="Zeng Q."/>
            <person name="Koehrsen M."/>
            <person name="Haas B."/>
            <person name="Borodovsky M."/>
            <person name="Guigo R."/>
            <person name="Alvarado L."/>
            <person name="Berlin A."/>
            <person name="Bochicchio J."/>
            <person name="Borenstein D."/>
            <person name="Chapman S."/>
            <person name="Chen Z."/>
            <person name="Freedman E."/>
            <person name="Gellesch M."/>
            <person name="Goldberg J."/>
            <person name="Griggs A."/>
            <person name="Gujja S."/>
            <person name="Heilman E."/>
            <person name="Heiman D."/>
            <person name="Hepburn T."/>
            <person name="Howarth C."/>
            <person name="Jen D."/>
            <person name="Larson L."/>
            <person name="Mehta T."/>
            <person name="Park D."/>
            <person name="Pearson M."/>
            <person name="Roberts A."/>
            <person name="Saif S."/>
            <person name="Shenoy N."/>
            <person name="Sisk P."/>
            <person name="Stolte C."/>
            <person name="Sykes S."/>
            <person name="Thomson T."/>
            <person name="Walk T."/>
            <person name="White J."/>
            <person name="Yandava C."/>
            <person name="Burger G."/>
            <person name="Gray M.W."/>
            <person name="Holland P.W.H."/>
            <person name="King N."/>
            <person name="Lang F.B.F."/>
            <person name="Roger A.J."/>
            <person name="Ruiz-Trillo I."/>
            <person name="Lander E."/>
            <person name="Nusbaum C."/>
        </authorList>
    </citation>
    <scope>NUCLEOTIDE SEQUENCE [LARGE SCALE GENOMIC DNA]</scope>
    <source>
        <strain evidence="31 32">ATCC 50062</strain>
    </source>
</reference>
<keyword evidence="21" id="KW-0456">Lyase</keyword>
<dbReference type="Gene3D" id="3.30.1740.10">
    <property type="entry name" value="Zinc finger, PARP-type"/>
    <property type="match status" value="1"/>
</dbReference>
<dbReference type="Gene3D" id="1.10.150.20">
    <property type="entry name" value="5' to 3' exonuclease, C-terminal subdomain"/>
    <property type="match status" value="1"/>
</dbReference>
<comment type="subcellular location">
    <subcellularLocation>
        <location evidence="3">Cytoplasm</location>
    </subcellularLocation>
    <subcellularLocation>
        <location evidence="2 28">Nucleus</location>
    </subcellularLocation>
</comment>
<evidence type="ECO:0000256" key="4">
    <source>
        <dbReference type="ARBA" id="ARBA00008323"/>
    </source>
</evidence>
<dbReference type="InterPro" id="IPR043519">
    <property type="entry name" value="NT_sf"/>
</dbReference>
<dbReference type="GO" id="GO:0005634">
    <property type="term" value="C:nucleus"/>
    <property type="evidence" value="ECO:0007669"/>
    <property type="project" value="UniProtKB-SubCell"/>
</dbReference>
<dbReference type="PRINTS" id="PR00869">
    <property type="entry name" value="DNAPOLX"/>
</dbReference>
<dbReference type="STRING" id="461836.A0A0L0DV30"/>
<keyword evidence="9 28" id="KW-0548">Nucleotidyltransferase</keyword>
<dbReference type="CDD" id="cd00141">
    <property type="entry name" value="NT_POLXc"/>
    <property type="match status" value="1"/>
</dbReference>
<dbReference type="PROSITE" id="PS00522">
    <property type="entry name" value="DNA_POLYMERASE_X"/>
    <property type="match status" value="1"/>
</dbReference>
<evidence type="ECO:0000256" key="21">
    <source>
        <dbReference type="ARBA" id="ARBA00023239"/>
    </source>
</evidence>
<dbReference type="InterPro" id="IPR036957">
    <property type="entry name" value="Znf_PARP_sf"/>
</dbReference>
<dbReference type="InterPro" id="IPR029398">
    <property type="entry name" value="PolB_thumb"/>
</dbReference>
<evidence type="ECO:0000256" key="17">
    <source>
        <dbReference type="ARBA" id="ARBA00022932"/>
    </source>
</evidence>
<dbReference type="eggNOG" id="KOG4437">
    <property type="taxonomic scope" value="Eukaryota"/>
</dbReference>
<evidence type="ECO:0000256" key="18">
    <source>
        <dbReference type="ARBA" id="ARBA00023053"/>
    </source>
</evidence>
<dbReference type="RefSeq" id="XP_013761104.1">
    <property type="nucleotide sequence ID" value="XM_013905650.1"/>
</dbReference>
<comment type="catalytic activity">
    <reaction evidence="24">
        <text>a 5'-end 2'-deoxyribose-2'-deoxyribonucleotide-DNA = (2E,4S)-4-hydroxypenten-2-al-5-phosphate + a 5'-end 5'-phospho-2'-deoxyribonucleoside-DNA + H(+)</text>
        <dbReference type="Rhea" id="RHEA:76255"/>
        <dbReference type="Rhea" id="RHEA-COMP:13180"/>
        <dbReference type="Rhea" id="RHEA-COMP:18657"/>
        <dbReference type="ChEBI" id="CHEBI:15378"/>
        <dbReference type="ChEBI" id="CHEBI:136412"/>
        <dbReference type="ChEBI" id="CHEBI:195194"/>
        <dbReference type="ChEBI" id="CHEBI:195195"/>
    </reaction>
</comment>
<evidence type="ECO:0000256" key="25">
    <source>
        <dbReference type="ARBA" id="ARBA00045548"/>
    </source>
</evidence>
<name>A0A0L0DV30_THETB</name>
<dbReference type="Proteomes" id="UP000054408">
    <property type="component" value="Unassembled WGS sequence"/>
</dbReference>
<protein>
    <recommendedName>
        <fullName evidence="28">DNA polymerase</fullName>
        <ecNumber evidence="28">2.7.7.7</ecNumber>
    </recommendedName>
</protein>
<evidence type="ECO:0000256" key="24">
    <source>
        <dbReference type="ARBA" id="ARBA00044678"/>
    </source>
</evidence>
<dbReference type="InterPro" id="IPR037160">
    <property type="entry name" value="DNA_Pol_thumb_sf"/>
</dbReference>
<comment type="function">
    <text evidence="28">DNA polymerase that functions in several pathways of DNA repair. Involved in base excision repair (BER) responsible for repair of lesions that give rise to abasic (AP) sites in DNA. Also contributes to DNA double-strand break repair by non-homologous end joining and homologous recombination. Has both template-dependent and template-independent (terminal transferase) DNA polymerase activities. Has also a 5'-deoxyribose-5-phosphate lyase (dRP lyase) activity.</text>
</comment>
<accession>A0A0L0DV30</accession>
<evidence type="ECO:0000256" key="8">
    <source>
        <dbReference type="ARBA" id="ARBA00022679"/>
    </source>
</evidence>
<dbReference type="GeneID" id="25561783"/>
<evidence type="ECO:0000256" key="3">
    <source>
        <dbReference type="ARBA" id="ARBA00004496"/>
    </source>
</evidence>
<dbReference type="SUPFAM" id="SSF47802">
    <property type="entry name" value="DNA polymerase beta, N-terminal domain-like"/>
    <property type="match status" value="1"/>
</dbReference>
<keyword evidence="16" id="KW-0832">Ubl conjugation</keyword>
<evidence type="ECO:0000256" key="28">
    <source>
        <dbReference type="RuleBase" id="RU366014"/>
    </source>
</evidence>
<dbReference type="InterPro" id="IPR018944">
    <property type="entry name" value="DNA_pol_lambd_fingers_domain"/>
</dbReference>
<evidence type="ECO:0000256" key="19">
    <source>
        <dbReference type="ARBA" id="ARBA00023125"/>
    </source>
</evidence>
<evidence type="ECO:0000256" key="5">
    <source>
        <dbReference type="ARBA" id="ARBA00022481"/>
    </source>
</evidence>
<dbReference type="InterPro" id="IPR001510">
    <property type="entry name" value="Znf_PARP"/>
</dbReference>
<evidence type="ECO:0000313" key="32">
    <source>
        <dbReference type="Proteomes" id="UP000054408"/>
    </source>
</evidence>
<dbReference type="GO" id="GO:0140078">
    <property type="term" value="F:class I DNA-(apurinic or apyrimidinic site) endonuclease activity"/>
    <property type="evidence" value="ECO:0007669"/>
    <property type="project" value="UniProtKB-EC"/>
</dbReference>
<dbReference type="eggNOG" id="KOG2534">
    <property type="taxonomic scope" value="Eukaryota"/>
</dbReference>
<dbReference type="GO" id="GO:0003887">
    <property type="term" value="F:DNA-directed DNA polymerase activity"/>
    <property type="evidence" value="ECO:0007669"/>
    <property type="project" value="UniProtKB-UniRule"/>
</dbReference>
<dbReference type="GO" id="GO:0003677">
    <property type="term" value="F:DNA binding"/>
    <property type="evidence" value="ECO:0007669"/>
    <property type="project" value="UniProtKB-UniRule"/>
</dbReference>
<dbReference type="EC" id="2.7.7.7" evidence="28"/>
<evidence type="ECO:0000256" key="9">
    <source>
        <dbReference type="ARBA" id="ARBA00022695"/>
    </source>
</evidence>
<dbReference type="InterPro" id="IPR019843">
    <property type="entry name" value="DNA_pol-X_BS"/>
</dbReference>
<dbReference type="PRINTS" id="PR00870">
    <property type="entry name" value="DNAPOLXBETA"/>
</dbReference>
<sequence length="595" mass="64927">MADNVAYTVEYARTGRAGCKLRTKSRKCPVGKIDKGVLRIGRVKPSFMSDDDDAVFTEWFHVPCWFDVQSRMRATSRKVESTDDLDGFEALTDADKALIGQYIDKRRSIDNDMAALASARPPPQPAAAAKRPLAEPVAAPPAKRQRPLADAGDLAAAALAAGKRICRYGASCYRENPDHLRDYWHPPGSRADGLTPQPQPAVPVVHALPPPLPASVPGSGIDMAAAAGIEASIAAKTSAFTGTASAPLIELKLHGNYNADITDLLEELGKIEKNKGNVNKHKAYMQAATSLQMLPRRVTSGADAKSLDGVGTKIAAKIDEILATGKLGSLERAKADKQLVALSEVCKVDGIGPVLARKLVYERGVMSLSDLAPHVDSFTTYQRAGLKYFDEFRQRIPRLEVEELERIAFSVLPSIDIRLRATVCGSYRRGAATCGDIDVLLTHPDWTSSRKGQPPFLAAWVAQLKAIGFLTDELGLGSHKYTGVCILPESSPLAPPRLHRRIDILWVPYDHFYFGLLYFTGSGFFNIQMRRIALDLGYTLNEHGMMPIDKETGAVIGDSVKVNSEEDIFRLLNMAYKSPPERDLASHWKPTMPGS</sequence>
<dbReference type="EMBL" id="GL349440">
    <property type="protein sequence ID" value="KNC56060.1"/>
    <property type="molecule type" value="Genomic_DNA"/>
</dbReference>
<dbReference type="PANTHER" id="PTHR11276">
    <property type="entry name" value="DNA POLYMERASE TYPE-X FAMILY MEMBER"/>
    <property type="match status" value="1"/>
</dbReference>
<evidence type="ECO:0000256" key="26">
    <source>
        <dbReference type="ARBA" id="ARBA00049244"/>
    </source>
</evidence>
<evidence type="ECO:0000256" key="27">
    <source>
        <dbReference type="PIRSR" id="PIRSR622312-50"/>
    </source>
</evidence>
<dbReference type="InterPro" id="IPR028207">
    <property type="entry name" value="DNA_pol_B_palm_palm"/>
</dbReference>
<keyword evidence="14" id="KW-0862">Zinc</keyword>
<keyword evidence="20 28" id="KW-0234">DNA repair</keyword>
<evidence type="ECO:0000256" key="22">
    <source>
        <dbReference type="ARBA" id="ARBA00023242"/>
    </source>
</evidence>
<keyword evidence="15" id="KW-0460">Magnesium</keyword>
<keyword evidence="10" id="KW-0235">DNA replication</keyword>
<proteinExistence type="inferred from homology"/>
<dbReference type="Gene3D" id="1.10.150.110">
    <property type="entry name" value="DNA polymerase beta, N-terminal domain-like"/>
    <property type="match status" value="1"/>
</dbReference>
<dbReference type="InterPro" id="IPR003583">
    <property type="entry name" value="Hlx-hairpin-Hlx_DNA-bd_motif"/>
</dbReference>
<dbReference type="SUPFAM" id="SSF81585">
    <property type="entry name" value="PsbU/PolX domain-like"/>
    <property type="match status" value="1"/>
</dbReference>
<keyword evidence="8 28" id="KW-0808">Transferase</keyword>
<evidence type="ECO:0000256" key="11">
    <source>
        <dbReference type="ARBA" id="ARBA00022723"/>
    </source>
</evidence>
<evidence type="ECO:0000256" key="16">
    <source>
        <dbReference type="ARBA" id="ARBA00022843"/>
    </source>
</evidence>
<dbReference type="Gene3D" id="3.30.210.10">
    <property type="entry name" value="DNA polymerase, thumb domain"/>
    <property type="match status" value="1"/>
</dbReference>
<dbReference type="Gene3D" id="3.30.460.10">
    <property type="entry name" value="Beta Polymerase, domain 2"/>
    <property type="match status" value="1"/>
</dbReference>
<keyword evidence="13" id="KW-0863">Zinc-finger</keyword>
<dbReference type="SMART" id="SM00278">
    <property type="entry name" value="HhH1"/>
    <property type="match status" value="2"/>
</dbReference>
<dbReference type="GO" id="GO:0008270">
    <property type="term" value="F:zinc ion binding"/>
    <property type="evidence" value="ECO:0007669"/>
    <property type="project" value="UniProtKB-KW"/>
</dbReference>
<evidence type="ECO:0000256" key="29">
    <source>
        <dbReference type="SAM" id="MobiDB-lite"/>
    </source>
</evidence>
<organism evidence="31 32">
    <name type="scientific">Thecamonas trahens ATCC 50062</name>
    <dbReference type="NCBI Taxonomy" id="461836"/>
    <lineage>
        <taxon>Eukaryota</taxon>
        <taxon>Apusozoa</taxon>
        <taxon>Apusomonadida</taxon>
        <taxon>Apusomonadidae</taxon>
        <taxon>Thecamonas</taxon>
    </lineage>
</organism>
<comment type="similarity">
    <text evidence="4 28">Belongs to the DNA polymerase type-X family.</text>
</comment>
<dbReference type="PROSITE" id="PS50064">
    <property type="entry name" value="ZF_PARP_2"/>
    <property type="match status" value="1"/>
</dbReference>
<evidence type="ECO:0000256" key="7">
    <source>
        <dbReference type="ARBA" id="ARBA00022634"/>
    </source>
</evidence>
<keyword evidence="6" id="KW-0963">Cytoplasm</keyword>
<keyword evidence="7" id="KW-0237">DNA synthesis</keyword>
<dbReference type="InterPro" id="IPR019406">
    <property type="entry name" value="APLF_PBZ"/>
</dbReference>
<evidence type="ECO:0000256" key="2">
    <source>
        <dbReference type="ARBA" id="ARBA00004123"/>
    </source>
</evidence>
<keyword evidence="11" id="KW-0479">Metal-binding</keyword>